<dbReference type="EMBL" id="QORK01000056">
    <property type="protein sequence ID" value="TFF74707.1"/>
    <property type="molecule type" value="Genomic_DNA"/>
</dbReference>
<evidence type="ECO:0000313" key="1">
    <source>
        <dbReference type="EMBL" id="TFF71704.1"/>
    </source>
</evidence>
<evidence type="ECO:0000313" key="2">
    <source>
        <dbReference type="EMBL" id="TFF74707.1"/>
    </source>
</evidence>
<dbReference type="AlphaFoldDB" id="A0A5F0K5R3"/>
<proteinExistence type="predicted"/>
<sequence>MKRIEEQAKRLDQEYQEIAQLFDQFCQQAGALAERYHFFSWPDYEESPPLARAFTLLGEPRELRLRCQPGEGGALTGILQVCDEEGTVHARLGFRADGHLLLEPGSLLDDPPGLLLRLMLGSLWQEPGDGEGGR</sequence>
<dbReference type="Proteomes" id="UP000297914">
    <property type="component" value="Unassembled WGS sequence"/>
</dbReference>
<protein>
    <submittedName>
        <fullName evidence="2">Uncharacterized protein</fullName>
    </submittedName>
</protein>
<dbReference type="RefSeq" id="WP_043757876.1">
    <property type="nucleotide sequence ID" value="NZ_BAWK01000012.1"/>
</dbReference>
<gene>
    <name evidence="1" type="ORF">DRM93_19610</name>
    <name evidence="2" type="ORF">DRM94_19610</name>
</gene>
<dbReference type="OrthoDB" id="5592546at2"/>
<dbReference type="GeneID" id="99813930"/>
<accession>A0A5F0K5R3</accession>
<comment type="caution">
    <text evidence="2">The sequence shown here is derived from an EMBL/GenBank/DDBJ whole genome shotgun (WGS) entry which is preliminary data.</text>
</comment>
<evidence type="ECO:0000313" key="4">
    <source>
        <dbReference type="Proteomes" id="UP000297914"/>
    </source>
</evidence>
<keyword evidence="3" id="KW-1185">Reference proteome</keyword>
<organism evidence="2 4">
    <name type="scientific">Aeromonas taiwanensis</name>
    <dbReference type="NCBI Taxonomy" id="633417"/>
    <lineage>
        <taxon>Bacteria</taxon>
        <taxon>Pseudomonadati</taxon>
        <taxon>Pseudomonadota</taxon>
        <taxon>Gammaproteobacteria</taxon>
        <taxon>Aeromonadales</taxon>
        <taxon>Aeromonadaceae</taxon>
        <taxon>Aeromonas</taxon>
    </lineage>
</organism>
<dbReference type="EMBL" id="QORL01000056">
    <property type="protein sequence ID" value="TFF71704.1"/>
    <property type="molecule type" value="Genomic_DNA"/>
</dbReference>
<dbReference type="Proteomes" id="UP000297720">
    <property type="component" value="Unassembled WGS sequence"/>
</dbReference>
<evidence type="ECO:0000313" key="3">
    <source>
        <dbReference type="Proteomes" id="UP000297720"/>
    </source>
</evidence>
<name>A0A5F0K5R3_9GAMM</name>
<reference evidence="2 4" key="1">
    <citation type="submission" date="2018-06" db="EMBL/GenBank/DDBJ databases">
        <title>Occurrence of a novel blaKPC-2- and qnrS2- harbouring IncP6 plasmid from Aeromonas taiwanensis isolates recovered from the river sediments.</title>
        <authorList>
            <person name="Zheng B."/>
            <person name="Yu X."/>
            <person name="Xiao Y."/>
        </authorList>
    </citation>
    <scope>NUCLEOTIDE SEQUENCE [LARGE SCALE GENOMIC DNA]</scope>
    <source>
        <strain evidence="1 3">1713</strain>
        <strain evidence="2 4">198</strain>
    </source>
</reference>